<gene>
    <name evidence="2" type="ORF">RM552_03935</name>
</gene>
<organism evidence="2 3">
    <name type="scientific">Glaciecola petra</name>
    <dbReference type="NCBI Taxonomy" id="3075602"/>
    <lineage>
        <taxon>Bacteria</taxon>
        <taxon>Pseudomonadati</taxon>
        <taxon>Pseudomonadota</taxon>
        <taxon>Gammaproteobacteria</taxon>
        <taxon>Alteromonadales</taxon>
        <taxon>Alteromonadaceae</taxon>
        <taxon>Glaciecola</taxon>
    </lineage>
</organism>
<evidence type="ECO:0000256" key="1">
    <source>
        <dbReference type="SAM" id="Phobius"/>
    </source>
</evidence>
<evidence type="ECO:0000313" key="2">
    <source>
        <dbReference type="EMBL" id="MDT0593991.1"/>
    </source>
</evidence>
<protein>
    <recommendedName>
        <fullName evidence="4">Cardiolipin synthase N-terminal domain-containing protein</fullName>
    </recommendedName>
</protein>
<keyword evidence="1" id="KW-0812">Transmembrane</keyword>
<keyword evidence="1" id="KW-1133">Transmembrane helix</keyword>
<reference evidence="2 3" key="1">
    <citation type="submission" date="2023-09" db="EMBL/GenBank/DDBJ databases">
        <authorList>
            <person name="Rey-Velasco X."/>
        </authorList>
    </citation>
    <scope>NUCLEOTIDE SEQUENCE [LARGE SCALE GENOMIC DNA]</scope>
    <source>
        <strain evidence="2 3">P117</strain>
    </source>
</reference>
<accession>A0ABU2ZNJ8</accession>
<evidence type="ECO:0000313" key="3">
    <source>
        <dbReference type="Proteomes" id="UP001253545"/>
    </source>
</evidence>
<evidence type="ECO:0008006" key="4">
    <source>
        <dbReference type="Google" id="ProtNLM"/>
    </source>
</evidence>
<proteinExistence type="predicted"/>
<comment type="caution">
    <text evidence="2">The sequence shown here is derived from an EMBL/GenBank/DDBJ whole genome shotgun (WGS) entry which is preliminary data.</text>
</comment>
<dbReference type="RefSeq" id="WP_311367484.1">
    <property type="nucleotide sequence ID" value="NZ_JAVRHX010000001.1"/>
</dbReference>
<keyword evidence="3" id="KW-1185">Reference proteome</keyword>
<feature type="transmembrane region" description="Helical" evidence="1">
    <location>
        <begin position="39"/>
        <end position="57"/>
    </location>
</feature>
<dbReference type="EMBL" id="JAVRHX010000001">
    <property type="protein sequence ID" value="MDT0593991.1"/>
    <property type="molecule type" value="Genomic_DNA"/>
</dbReference>
<dbReference type="Proteomes" id="UP001253545">
    <property type="component" value="Unassembled WGS sequence"/>
</dbReference>
<keyword evidence="1" id="KW-0472">Membrane</keyword>
<sequence length="58" mass="6504">MNVLIILGVLFIALIVIIPMIEKSNMRMSDESASKIQRWILPLILIALLLSGLMYGFS</sequence>
<name>A0ABU2ZNJ8_9ALTE</name>